<evidence type="ECO:0000256" key="9">
    <source>
        <dbReference type="SAM" id="Coils"/>
    </source>
</evidence>
<evidence type="ECO:0000256" key="3">
    <source>
        <dbReference type="ARBA" id="ARBA00022741"/>
    </source>
</evidence>
<accession>A0ABR7GIF8</accession>
<evidence type="ECO:0000256" key="6">
    <source>
        <dbReference type="ARBA" id="ARBA00023204"/>
    </source>
</evidence>
<gene>
    <name evidence="11" type="primary">recN</name>
    <name evidence="11" type="ORF">H8R94_10710</name>
</gene>
<keyword evidence="6 8" id="KW-0234">DNA repair</keyword>
<dbReference type="PANTHER" id="PTHR11059:SF0">
    <property type="entry name" value="DNA REPAIR PROTEIN RECN"/>
    <property type="match status" value="1"/>
</dbReference>
<dbReference type="RefSeq" id="WP_186854638.1">
    <property type="nucleotide sequence ID" value="NZ_JACOPG010000004.1"/>
</dbReference>
<reference evidence="11 12" key="1">
    <citation type="submission" date="2020-08" db="EMBL/GenBank/DDBJ databases">
        <title>Genome public.</title>
        <authorList>
            <person name="Liu C."/>
            <person name="Sun Q."/>
        </authorList>
    </citation>
    <scope>NUCLEOTIDE SEQUENCE [LARGE SCALE GENOMIC DNA]</scope>
    <source>
        <strain evidence="11 12">NSJ-9</strain>
    </source>
</reference>
<keyword evidence="3" id="KW-0547">Nucleotide-binding</keyword>
<keyword evidence="9" id="KW-0175">Coiled coil</keyword>
<dbReference type="Proteomes" id="UP000643810">
    <property type="component" value="Unassembled WGS sequence"/>
</dbReference>
<dbReference type="InterPro" id="IPR004604">
    <property type="entry name" value="DNA_recomb/repair_RecN"/>
</dbReference>
<protein>
    <recommendedName>
        <fullName evidence="2 8">DNA repair protein RecN</fullName>
    </recommendedName>
    <alternativeName>
        <fullName evidence="7 8">Recombination protein N</fullName>
    </alternativeName>
</protein>
<evidence type="ECO:0000256" key="8">
    <source>
        <dbReference type="PIRNR" id="PIRNR003128"/>
    </source>
</evidence>
<evidence type="ECO:0000313" key="12">
    <source>
        <dbReference type="Proteomes" id="UP000643810"/>
    </source>
</evidence>
<feature type="coiled-coil region" evidence="9">
    <location>
        <begin position="318"/>
        <end position="362"/>
    </location>
</feature>
<dbReference type="PANTHER" id="PTHR11059">
    <property type="entry name" value="DNA REPAIR PROTEIN RECN"/>
    <property type="match status" value="1"/>
</dbReference>
<dbReference type="Pfam" id="PF13476">
    <property type="entry name" value="AAA_23"/>
    <property type="match status" value="1"/>
</dbReference>
<dbReference type="CDD" id="cd03241">
    <property type="entry name" value="ABC_RecN"/>
    <property type="match status" value="1"/>
</dbReference>
<comment type="caution">
    <text evidence="11">The sequence shown here is derived from an EMBL/GenBank/DDBJ whole genome shotgun (WGS) entry which is preliminary data.</text>
</comment>
<dbReference type="SUPFAM" id="SSF52540">
    <property type="entry name" value="P-loop containing nucleoside triphosphate hydrolases"/>
    <property type="match status" value="1"/>
</dbReference>
<evidence type="ECO:0000259" key="10">
    <source>
        <dbReference type="Pfam" id="PF13476"/>
    </source>
</evidence>
<dbReference type="EMBL" id="JACOPG010000004">
    <property type="protein sequence ID" value="MBC5687069.1"/>
    <property type="molecule type" value="Genomic_DNA"/>
</dbReference>
<evidence type="ECO:0000313" key="11">
    <source>
        <dbReference type="EMBL" id="MBC5687069.1"/>
    </source>
</evidence>
<comment type="similarity">
    <text evidence="1 8">Belongs to the RecN family.</text>
</comment>
<evidence type="ECO:0000256" key="7">
    <source>
        <dbReference type="ARBA" id="ARBA00033408"/>
    </source>
</evidence>
<dbReference type="NCBIfam" id="TIGR00634">
    <property type="entry name" value="recN"/>
    <property type="match status" value="1"/>
</dbReference>
<name>A0ABR7GIF8_9FIRM</name>
<feature type="domain" description="Rad50/SbcC-type AAA" evidence="10">
    <location>
        <begin position="5"/>
        <end position="204"/>
    </location>
</feature>
<keyword evidence="5" id="KW-0067">ATP-binding</keyword>
<comment type="function">
    <text evidence="8">May be involved in recombinational repair of damaged DNA.</text>
</comment>
<evidence type="ECO:0000256" key="5">
    <source>
        <dbReference type="ARBA" id="ARBA00022840"/>
    </source>
</evidence>
<evidence type="ECO:0000256" key="2">
    <source>
        <dbReference type="ARBA" id="ARBA00021315"/>
    </source>
</evidence>
<keyword evidence="12" id="KW-1185">Reference proteome</keyword>
<dbReference type="InterPro" id="IPR038729">
    <property type="entry name" value="Rad50/SbcC_AAA"/>
</dbReference>
<dbReference type="InterPro" id="IPR027417">
    <property type="entry name" value="P-loop_NTPase"/>
</dbReference>
<keyword evidence="4 8" id="KW-0227">DNA damage</keyword>
<sequence>MLENLHVKNLALIEEEDITFLDGLHILSGETGAGKSIILGALGLALGGKVSKDMLRDPGKEALVEAVFRITRDSQRKQLAELDIEPYDDEVILSRKITESRSVAKINGEMVPAIRMKEVGDIFLDIHGQNDHQSLLHKKKHLEMLDEYAKNEVGPLKERMQTAYKTYAAKQQEWKEANQLDGDREREISFLEYEIKEITEANLEIGEDARFENQYRRLSNSKRIMEALSEAYQQTSGSDGASEQVGRAVQRLHQILSYDEALEPMFESLNDIDSLLADFNRDLSQYMAEAEFDEEMFAQIDGRLNEINRLKDKYGATIEDILAAKQEKEDRLEKLMHHEAYLAKLTQALNDAKKEAEDAAFALSGMRKRYAKELSGKVEEALMDLNFLDVHFSMEFLQTDHIGADGYDDAQFMIRTNPGEPIRPLKDIASGGEMSRIMLAIKTVLAEHDDIDTLIFDEIDAGISGRTAQAVSEKLHLVAKEHQVICITHLPQIAAMADHHYLIQKDVVGNETISSIEALSYHDSIKELARMLGGTTITQTVLDNAKEMKDLAQGKKDV</sequence>
<evidence type="ECO:0000256" key="1">
    <source>
        <dbReference type="ARBA" id="ARBA00009441"/>
    </source>
</evidence>
<proteinExistence type="inferred from homology"/>
<dbReference type="PIRSF" id="PIRSF003128">
    <property type="entry name" value="RecN"/>
    <property type="match status" value="1"/>
</dbReference>
<organism evidence="11 12">
    <name type="scientific">Roseburia lenta</name>
    <dbReference type="NCBI Taxonomy" id="2763061"/>
    <lineage>
        <taxon>Bacteria</taxon>
        <taxon>Bacillati</taxon>
        <taxon>Bacillota</taxon>
        <taxon>Clostridia</taxon>
        <taxon>Lachnospirales</taxon>
        <taxon>Lachnospiraceae</taxon>
        <taxon>Roseburia</taxon>
    </lineage>
</organism>
<dbReference type="Gene3D" id="3.40.50.300">
    <property type="entry name" value="P-loop containing nucleotide triphosphate hydrolases"/>
    <property type="match status" value="2"/>
</dbReference>
<evidence type="ECO:0000256" key="4">
    <source>
        <dbReference type="ARBA" id="ARBA00022763"/>
    </source>
</evidence>